<keyword evidence="3 7" id="KW-1134">Transmembrane beta strand</keyword>
<reference evidence="12 13" key="1">
    <citation type="submission" date="2013-04" db="EMBL/GenBank/DDBJ databases">
        <title>The Genome Sequence of Bacteroides massiliensis DSM 17679.</title>
        <authorList>
            <consortium name="The Broad Institute Genomics Platform"/>
            <person name="Earl A."/>
            <person name="Ward D."/>
            <person name="Feldgarden M."/>
            <person name="Gevers D."/>
            <person name="Martens E."/>
            <person name="Fenner L."/>
            <person name="Roux V."/>
            <person name="Mallet M.N."/>
            <person name="Raoult D."/>
            <person name="Walker B."/>
            <person name="Young S."/>
            <person name="Zeng Q."/>
            <person name="Gargeya S."/>
            <person name="Fitzgerald M."/>
            <person name="Haas B."/>
            <person name="Abouelleil A."/>
            <person name="Allen A.W."/>
            <person name="Alvarado L."/>
            <person name="Arachchi H.M."/>
            <person name="Berlin A.M."/>
            <person name="Chapman S.B."/>
            <person name="Gainer-Dewar J."/>
            <person name="Goldberg J."/>
            <person name="Griggs A."/>
            <person name="Gujja S."/>
            <person name="Hansen M."/>
            <person name="Howarth C."/>
            <person name="Imamovic A."/>
            <person name="Ireland A."/>
            <person name="Larimer J."/>
            <person name="McCowan C."/>
            <person name="Murphy C."/>
            <person name="Pearson M."/>
            <person name="Poon T.W."/>
            <person name="Priest M."/>
            <person name="Roberts A."/>
            <person name="Saif S."/>
            <person name="Shea T."/>
            <person name="Sisk P."/>
            <person name="Sykes S."/>
            <person name="Wortman J."/>
            <person name="Nusbaum C."/>
            <person name="Birren B."/>
        </authorList>
    </citation>
    <scope>NUCLEOTIDE SEQUENCE [LARGE SCALE GENOMIC DNA]</scope>
    <source>
        <strain evidence="13">B84634 / Timone 84634 / DSM 17679 / JCM 13223</strain>
    </source>
</reference>
<dbReference type="InterPro" id="IPR041700">
    <property type="entry name" value="OMP_b-brl_3"/>
</dbReference>
<proteinExistence type="inferred from homology"/>
<dbReference type="InterPro" id="IPR012910">
    <property type="entry name" value="Plug_dom"/>
</dbReference>
<keyword evidence="6 7" id="KW-0998">Cell outer membrane</keyword>
<dbReference type="PANTHER" id="PTHR40980:SF4">
    <property type="entry name" value="TONB-DEPENDENT RECEPTOR-LIKE BETA-BARREL DOMAIN-CONTAINING PROTEIN"/>
    <property type="match status" value="1"/>
</dbReference>
<evidence type="ECO:0000256" key="6">
    <source>
        <dbReference type="ARBA" id="ARBA00023237"/>
    </source>
</evidence>
<keyword evidence="2 7" id="KW-0813">Transport</keyword>
<evidence type="ECO:0000259" key="10">
    <source>
        <dbReference type="Pfam" id="PF07715"/>
    </source>
</evidence>
<dbReference type="eggNOG" id="COG4771">
    <property type="taxonomic scope" value="Bacteria"/>
</dbReference>
<evidence type="ECO:0000256" key="9">
    <source>
        <dbReference type="SAM" id="SignalP"/>
    </source>
</evidence>
<dbReference type="OrthoDB" id="8764943at2"/>
<dbReference type="InterPro" id="IPR036942">
    <property type="entry name" value="Beta-barrel_TonB_sf"/>
</dbReference>
<organism evidence="12 13">
    <name type="scientific">Phocaeicola massiliensis B84634 = Timone 84634 = DSM 17679 = JCM 13223</name>
    <dbReference type="NCBI Taxonomy" id="1121098"/>
    <lineage>
        <taxon>Bacteria</taxon>
        <taxon>Pseudomonadati</taxon>
        <taxon>Bacteroidota</taxon>
        <taxon>Bacteroidia</taxon>
        <taxon>Bacteroidales</taxon>
        <taxon>Bacteroidaceae</taxon>
        <taxon>Phocaeicola</taxon>
    </lineage>
</organism>
<feature type="chain" id="PRO_5004679184" description="Outer membrane protein beta-barrel domain-containing protein" evidence="9">
    <location>
        <begin position="23"/>
        <end position="831"/>
    </location>
</feature>
<dbReference type="GO" id="GO:0030246">
    <property type="term" value="F:carbohydrate binding"/>
    <property type="evidence" value="ECO:0007669"/>
    <property type="project" value="InterPro"/>
</dbReference>
<evidence type="ECO:0000256" key="1">
    <source>
        <dbReference type="ARBA" id="ARBA00004571"/>
    </source>
</evidence>
<evidence type="ECO:0000256" key="3">
    <source>
        <dbReference type="ARBA" id="ARBA00022452"/>
    </source>
</evidence>
<dbReference type="InterPro" id="IPR037066">
    <property type="entry name" value="Plug_dom_sf"/>
</dbReference>
<dbReference type="STRING" id="1121098.HMPREF1534_02867"/>
<feature type="domain" description="TonB-dependent receptor plug" evidence="10">
    <location>
        <begin position="144"/>
        <end position="231"/>
    </location>
</feature>
<feature type="signal peptide" evidence="9">
    <location>
        <begin position="1"/>
        <end position="22"/>
    </location>
</feature>
<evidence type="ECO:0000256" key="8">
    <source>
        <dbReference type="SAM" id="MobiDB-lite"/>
    </source>
</evidence>
<protein>
    <recommendedName>
        <fullName evidence="14">Outer membrane protein beta-barrel domain-containing protein</fullName>
    </recommendedName>
</protein>
<comment type="caution">
    <text evidence="12">The sequence shown here is derived from an EMBL/GenBank/DDBJ whole genome shotgun (WGS) entry which is preliminary data.</text>
</comment>
<accession>U6RAB3</accession>
<keyword evidence="13" id="KW-1185">Reference proteome</keyword>
<keyword evidence="9" id="KW-0732">Signal</keyword>
<dbReference type="Pfam" id="PF13620">
    <property type="entry name" value="CarboxypepD_reg"/>
    <property type="match status" value="1"/>
</dbReference>
<name>U6RAB3_9BACT</name>
<dbReference type="SUPFAM" id="SSF56935">
    <property type="entry name" value="Porins"/>
    <property type="match status" value="1"/>
</dbReference>
<keyword evidence="4 7" id="KW-0812">Transmembrane</keyword>
<dbReference type="SUPFAM" id="SSF49452">
    <property type="entry name" value="Starch-binding domain-like"/>
    <property type="match status" value="1"/>
</dbReference>
<evidence type="ECO:0000313" key="12">
    <source>
        <dbReference type="EMBL" id="EOA53574.1"/>
    </source>
</evidence>
<evidence type="ECO:0008006" key="14">
    <source>
        <dbReference type="Google" id="ProtNLM"/>
    </source>
</evidence>
<dbReference type="HOGENOM" id="CLU_017617_0_1_10"/>
<dbReference type="Gene3D" id="2.170.130.10">
    <property type="entry name" value="TonB-dependent receptor, plug domain"/>
    <property type="match status" value="1"/>
</dbReference>
<dbReference type="PANTHER" id="PTHR40980">
    <property type="entry name" value="PLUG DOMAIN-CONTAINING PROTEIN"/>
    <property type="match status" value="1"/>
</dbReference>
<sequence length="831" mass="92886">MKDNILCIFIMLFVSVTFNANAQKSPQGQFSVKGVLVDSLSNEGEPYSTIRISLKSNPAKPVKLAVTDTNGKFSERLVSPGTYLISFSSVGKRTVQKEFTVSDTKKVADLGHIQMAEATEMLKGVEVVAQKPLVKAEIDKVTYSIEDDPDSKTNSTLEMLRKVPLVTVDGEDKIQVNGSSNFKVHVNGKPNNMMSNNPTEVLKSLPANSVKSIEVITDPGAKYDAEGVGGILNIITTGGGMEGYTVTLNGGVSNRGYNASGYGTVQIGKFTVTGNYAYNHNTSPRSYSSSGREDFTSDDYKYLSSESSSKHKGNFQYGSMEGSYEIDTLNLITFSMNMFGGKFKNNGYGSTNMLNAQKEHAYSYNTLSRNESEWASVGFNFDYQRSFKKKGEFLTFSYRYNGSPDNSEAYTEYEEVKDYPYSMDYLRDQHYDNDARTDEHTFQLDYTNPITKQHQIDAGVKYILRRNQSDSKYFKADDNNIYQPDNDLTSKFNQDQDILAAYADYQLKLGKFGGKAGVRFEHTIMDVEYKYMPDRNFDSNFDDLVPSASFTYQLAPTKTIRANYNMRISRPSIWYLNPFRDTSNPTSISYGNPDLDSEKSHSVGMTYSSFSQKFNMNLSLNYSFVNNGIERYSFMENGVQNNTYGNIGHTNRTRLSLWMNWNPGSKTRISINASGSYSDYKSDNEEFTARNHGYQGNFFGNAQQTLPWDIRFSVYGGGGTPYISLQGKGSSYTYYGFSLSRSFLKEKRLTVSMNASNIFSKYNTYDNSTTTSTFISWSKSKSPNRYYGINISWRFGELKAQVKKAARSINNDDLKGGGSGSGSTGGGQGGA</sequence>
<evidence type="ECO:0000259" key="11">
    <source>
        <dbReference type="Pfam" id="PF14905"/>
    </source>
</evidence>
<dbReference type="GO" id="GO:0009279">
    <property type="term" value="C:cell outer membrane"/>
    <property type="evidence" value="ECO:0007669"/>
    <property type="project" value="UniProtKB-SubCell"/>
</dbReference>
<gene>
    <name evidence="12" type="ORF">HMPREF1534_02867</name>
</gene>
<evidence type="ECO:0000256" key="2">
    <source>
        <dbReference type="ARBA" id="ARBA00022448"/>
    </source>
</evidence>
<dbReference type="Gene3D" id="2.60.40.1120">
    <property type="entry name" value="Carboxypeptidase-like, regulatory domain"/>
    <property type="match status" value="1"/>
</dbReference>
<feature type="compositionally biased region" description="Gly residues" evidence="8">
    <location>
        <begin position="816"/>
        <end position="831"/>
    </location>
</feature>
<dbReference type="AlphaFoldDB" id="U6RAB3"/>
<dbReference type="InterPro" id="IPR013784">
    <property type="entry name" value="Carb-bd-like_fold"/>
</dbReference>
<evidence type="ECO:0000256" key="5">
    <source>
        <dbReference type="ARBA" id="ARBA00023136"/>
    </source>
</evidence>
<dbReference type="PATRIC" id="fig|1121098.3.peg.2907"/>
<dbReference type="GeneID" id="60061241"/>
<dbReference type="RefSeq" id="WP_005942578.1">
    <property type="nucleotide sequence ID" value="NZ_KB890346.1"/>
</dbReference>
<evidence type="ECO:0000313" key="13">
    <source>
        <dbReference type="Proteomes" id="UP000017831"/>
    </source>
</evidence>
<comment type="similarity">
    <text evidence="7">Belongs to the TonB-dependent receptor family.</text>
</comment>
<feature type="region of interest" description="Disordered" evidence="8">
    <location>
        <begin position="811"/>
        <end position="831"/>
    </location>
</feature>
<dbReference type="Pfam" id="PF07715">
    <property type="entry name" value="Plug"/>
    <property type="match status" value="1"/>
</dbReference>
<feature type="domain" description="Outer membrane protein beta-barrel" evidence="11">
    <location>
        <begin position="386"/>
        <end position="793"/>
    </location>
</feature>
<dbReference type="Proteomes" id="UP000017831">
    <property type="component" value="Unassembled WGS sequence"/>
</dbReference>
<dbReference type="Gene3D" id="2.40.170.20">
    <property type="entry name" value="TonB-dependent receptor, beta-barrel domain"/>
    <property type="match status" value="1"/>
</dbReference>
<dbReference type="PROSITE" id="PS52016">
    <property type="entry name" value="TONB_DEPENDENT_REC_3"/>
    <property type="match status" value="1"/>
</dbReference>
<dbReference type="EMBL" id="AQHY01000032">
    <property type="protein sequence ID" value="EOA53574.1"/>
    <property type="molecule type" value="Genomic_DNA"/>
</dbReference>
<evidence type="ECO:0000256" key="7">
    <source>
        <dbReference type="PROSITE-ProRule" id="PRU01360"/>
    </source>
</evidence>
<keyword evidence="5 7" id="KW-0472">Membrane</keyword>
<dbReference type="Pfam" id="PF14905">
    <property type="entry name" value="OMP_b-brl_3"/>
    <property type="match status" value="1"/>
</dbReference>
<evidence type="ECO:0000256" key="4">
    <source>
        <dbReference type="ARBA" id="ARBA00022692"/>
    </source>
</evidence>
<dbReference type="InterPro" id="IPR039426">
    <property type="entry name" value="TonB-dep_rcpt-like"/>
</dbReference>
<comment type="subcellular location">
    <subcellularLocation>
        <location evidence="1 7">Cell outer membrane</location>
        <topology evidence="1 7">Multi-pass membrane protein</topology>
    </subcellularLocation>
</comment>